<protein>
    <submittedName>
        <fullName evidence="1">Uncharacterized protein</fullName>
    </submittedName>
</protein>
<evidence type="ECO:0000313" key="1">
    <source>
        <dbReference type="EMBL" id="ASW88719.1"/>
    </source>
</evidence>
<dbReference type="KEGG" id="mmal:CKJ54_01530"/>
<evidence type="ECO:0000313" key="2">
    <source>
        <dbReference type="Proteomes" id="UP000216246"/>
    </source>
</evidence>
<name>A0AAC9YJM2_9MYCO</name>
<dbReference type="EMBL" id="CP023147">
    <property type="protein sequence ID" value="ASW88719.1"/>
    <property type="molecule type" value="Genomic_DNA"/>
</dbReference>
<sequence length="76" mass="8555">MQVRPAGVQSIVIGTMHPEVVNAVAARKRPRTTLYFKRDMTTPFVQKECFARGALYYVSTMRNAMGSSEIKAIYVN</sequence>
<gene>
    <name evidence="1" type="ORF">CKJ54_01530</name>
</gene>
<dbReference type="Proteomes" id="UP000216246">
    <property type="component" value="Chromosome"/>
</dbReference>
<proteinExistence type="predicted"/>
<dbReference type="AlphaFoldDB" id="A0AAC9YJM2"/>
<reference evidence="1 2" key="1">
    <citation type="submission" date="2017-08" db="EMBL/GenBank/DDBJ databases">
        <title>Phylogentic analysis of Mycobacterium avium complex whole genomes.</title>
        <authorList>
            <person name="Caverly L.J."/>
            <person name="Spilker T."/>
            <person name="LiPuma J."/>
        </authorList>
    </citation>
    <scope>NUCLEOTIDE SEQUENCE [LARGE SCALE GENOMIC DNA]</scope>
    <source>
        <strain evidence="1 2">FLAC0026</strain>
    </source>
</reference>
<organism evidence="1 2">
    <name type="scientific">Mycobacterium marseillense</name>
    <dbReference type="NCBI Taxonomy" id="701042"/>
    <lineage>
        <taxon>Bacteria</taxon>
        <taxon>Bacillati</taxon>
        <taxon>Actinomycetota</taxon>
        <taxon>Actinomycetes</taxon>
        <taxon>Mycobacteriales</taxon>
        <taxon>Mycobacteriaceae</taxon>
        <taxon>Mycobacterium</taxon>
        <taxon>Mycobacterium avium complex (MAC)</taxon>
    </lineage>
</organism>
<accession>A0AAC9YJM2</accession>